<name>A0ABX0JSW7_9PROT</name>
<feature type="domain" description="Histidine kinase" evidence="9">
    <location>
        <begin position="182"/>
        <end position="392"/>
    </location>
</feature>
<comment type="catalytic activity">
    <reaction evidence="1">
        <text>ATP + protein L-histidine = ADP + protein N-phospho-L-histidine.</text>
        <dbReference type="EC" id="2.7.13.3"/>
    </reaction>
</comment>
<dbReference type="SMART" id="SM00387">
    <property type="entry name" value="HATPase_c"/>
    <property type="match status" value="1"/>
</dbReference>
<dbReference type="InterPro" id="IPR050351">
    <property type="entry name" value="BphY/WalK/GraS-like"/>
</dbReference>
<dbReference type="Gene3D" id="3.30.565.10">
    <property type="entry name" value="Histidine kinase-like ATPase, C-terminal domain"/>
    <property type="match status" value="1"/>
</dbReference>
<dbReference type="SMART" id="SM00065">
    <property type="entry name" value="GAF"/>
    <property type="match status" value="1"/>
</dbReference>
<accession>A0ABX0JSW7</accession>
<evidence type="ECO:0000256" key="3">
    <source>
        <dbReference type="ARBA" id="ARBA00022553"/>
    </source>
</evidence>
<evidence type="ECO:0000313" key="11">
    <source>
        <dbReference type="Proteomes" id="UP000635278"/>
    </source>
</evidence>
<dbReference type="SUPFAM" id="SSF55874">
    <property type="entry name" value="ATPase domain of HSP90 chaperone/DNA topoisomerase II/histidine kinase"/>
    <property type="match status" value="1"/>
</dbReference>
<dbReference type="InterPro" id="IPR003594">
    <property type="entry name" value="HATPase_dom"/>
</dbReference>
<evidence type="ECO:0000256" key="7">
    <source>
        <dbReference type="ARBA" id="ARBA00022840"/>
    </source>
</evidence>
<dbReference type="InterPro" id="IPR003661">
    <property type="entry name" value="HisK_dim/P_dom"/>
</dbReference>
<dbReference type="PROSITE" id="PS50109">
    <property type="entry name" value="HIS_KIN"/>
    <property type="match status" value="1"/>
</dbReference>
<dbReference type="Proteomes" id="UP000635278">
    <property type="component" value="Unassembled WGS sequence"/>
</dbReference>
<dbReference type="InterPro" id="IPR003018">
    <property type="entry name" value="GAF"/>
</dbReference>
<dbReference type="Gene3D" id="1.10.287.130">
    <property type="match status" value="1"/>
</dbReference>
<reference evidence="10 11" key="1">
    <citation type="journal article" date="2020" name="Int. J. Syst. Evol. Microbiol.">
        <title>Novel acetic acid bacteria from cider fermentations: Acetobacter conturbans sp. nov. and Acetobacter fallax sp. nov.</title>
        <authorList>
            <person name="Sombolestani A.S."/>
            <person name="Cleenwerck I."/>
            <person name="Cnockaert M."/>
            <person name="Borremans W."/>
            <person name="Wieme A.D."/>
            <person name="De Vuyst L."/>
            <person name="Vandamme P."/>
        </authorList>
    </citation>
    <scope>NUCLEOTIDE SEQUENCE [LARGE SCALE GENOMIC DNA]</scope>
    <source>
        <strain evidence="10 11">LMG 30640</strain>
    </source>
</reference>
<dbReference type="CDD" id="cd00075">
    <property type="entry name" value="HATPase"/>
    <property type="match status" value="1"/>
</dbReference>
<protein>
    <recommendedName>
        <fullName evidence="2">histidine kinase</fullName>
        <ecNumber evidence="2">2.7.13.3</ecNumber>
    </recommendedName>
</protein>
<evidence type="ECO:0000256" key="5">
    <source>
        <dbReference type="ARBA" id="ARBA00022741"/>
    </source>
</evidence>
<dbReference type="Pfam" id="PF01590">
    <property type="entry name" value="GAF"/>
    <property type="match status" value="1"/>
</dbReference>
<evidence type="ECO:0000256" key="2">
    <source>
        <dbReference type="ARBA" id="ARBA00012438"/>
    </source>
</evidence>
<dbReference type="InterPro" id="IPR036890">
    <property type="entry name" value="HATPase_C_sf"/>
</dbReference>
<dbReference type="RefSeq" id="WP_173583999.1">
    <property type="nucleotide sequence ID" value="NZ_WOTB01000018.1"/>
</dbReference>
<keyword evidence="4" id="KW-0808">Transferase</keyword>
<evidence type="ECO:0000256" key="1">
    <source>
        <dbReference type="ARBA" id="ARBA00000085"/>
    </source>
</evidence>
<dbReference type="InterPro" id="IPR004358">
    <property type="entry name" value="Sig_transdc_His_kin-like_C"/>
</dbReference>
<dbReference type="PANTHER" id="PTHR42878:SF7">
    <property type="entry name" value="SENSOR HISTIDINE KINASE GLRK"/>
    <property type="match status" value="1"/>
</dbReference>
<dbReference type="InterPro" id="IPR036097">
    <property type="entry name" value="HisK_dim/P_sf"/>
</dbReference>
<dbReference type="Pfam" id="PF00512">
    <property type="entry name" value="HisKA"/>
    <property type="match status" value="1"/>
</dbReference>
<dbReference type="EMBL" id="WOTB01000018">
    <property type="protein sequence ID" value="NHN85611.1"/>
    <property type="molecule type" value="Genomic_DNA"/>
</dbReference>
<keyword evidence="8" id="KW-0902">Two-component regulatory system</keyword>
<dbReference type="Gene3D" id="3.30.450.40">
    <property type="match status" value="1"/>
</dbReference>
<dbReference type="CDD" id="cd00082">
    <property type="entry name" value="HisKA"/>
    <property type="match status" value="1"/>
</dbReference>
<dbReference type="Pfam" id="PF02518">
    <property type="entry name" value="HATPase_c"/>
    <property type="match status" value="1"/>
</dbReference>
<dbReference type="PANTHER" id="PTHR42878">
    <property type="entry name" value="TWO-COMPONENT HISTIDINE KINASE"/>
    <property type="match status" value="1"/>
</dbReference>
<dbReference type="EC" id="2.7.13.3" evidence="2"/>
<keyword evidence="5" id="KW-0547">Nucleotide-binding</keyword>
<dbReference type="SUPFAM" id="SSF47384">
    <property type="entry name" value="Homodimeric domain of signal transducing histidine kinase"/>
    <property type="match status" value="1"/>
</dbReference>
<keyword evidence="3" id="KW-0597">Phosphoprotein</keyword>
<organism evidence="10 11">
    <name type="scientific">Acetobacter musti</name>
    <dbReference type="NCBI Taxonomy" id="864732"/>
    <lineage>
        <taxon>Bacteria</taxon>
        <taxon>Pseudomonadati</taxon>
        <taxon>Pseudomonadota</taxon>
        <taxon>Alphaproteobacteria</taxon>
        <taxon>Acetobacterales</taxon>
        <taxon>Acetobacteraceae</taxon>
        <taxon>Acetobacter</taxon>
    </lineage>
</organism>
<evidence type="ECO:0000256" key="4">
    <source>
        <dbReference type="ARBA" id="ARBA00022679"/>
    </source>
</evidence>
<evidence type="ECO:0000259" key="9">
    <source>
        <dbReference type="PROSITE" id="PS50109"/>
    </source>
</evidence>
<evidence type="ECO:0000256" key="8">
    <source>
        <dbReference type="ARBA" id="ARBA00023012"/>
    </source>
</evidence>
<dbReference type="InterPro" id="IPR029016">
    <property type="entry name" value="GAF-like_dom_sf"/>
</dbReference>
<keyword evidence="7" id="KW-0067">ATP-binding</keyword>
<keyword evidence="6" id="KW-0418">Kinase</keyword>
<proteinExistence type="predicted"/>
<keyword evidence="11" id="KW-1185">Reference proteome</keyword>
<gene>
    <name evidence="10" type="ORF">GOB93_13310</name>
</gene>
<dbReference type="InterPro" id="IPR005467">
    <property type="entry name" value="His_kinase_dom"/>
</dbReference>
<evidence type="ECO:0000256" key="6">
    <source>
        <dbReference type="ARBA" id="ARBA00022777"/>
    </source>
</evidence>
<sequence length="401" mass="43753">MTFKIDLPSEVVAVREIPGVATVLDAVCRTTGVSFSAIAHVTATRWVACAVDDRAEFGLAPGDLLPVEQTLCRDVRSAQTAVVIADVQPETGGYQHKILSEYGIRSYISVPILLPDGQFFGTLCGFSRNLCDVGSEKTRDIFRLFAELIGFNLQSLGQLRRSEVALEQEQEHGTQREKFIAVLIHELRNPLTAIESGLRLLERRPERLAELVPQIRRVLSRMDGLIRTTLDFTEIRFGDGLVLERETCTDPGEVLTQIIDEVRTAAPGAVIRTEFDCSTPVSCDPGRLAQLVTNLLRNAVSYGTPGTPVILRAASRPSGFELSVINEGEPVSSDIIRRMFSPFSRGQSADKNQGLGLGLFIASEVAQAHGGSLVVETEGRVIKFIFRMPAVPVTALPTKAP</sequence>
<dbReference type="SMART" id="SM00388">
    <property type="entry name" value="HisKA"/>
    <property type="match status" value="1"/>
</dbReference>
<dbReference type="PRINTS" id="PR00344">
    <property type="entry name" value="BCTRLSENSOR"/>
</dbReference>
<dbReference type="SUPFAM" id="SSF55781">
    <property type="entry name" value="GAF domain-like"/>
    <property type="match status" value="1"/>
</dbReference>
<comment type="caution">
    <text evidence="10">The sequence shown here is derived from an EMBL/GenBank/DDBJ whole genome shotgun (WGS) entry which is preliminary data.</text>
</comment>
<evidence type="ECO:0000313" key="10">
    <source>
        <dbReference type="EMBL" id="NHN85611.1"/>
    </source>
</evidence>